<dbReference type="OrthoDB" id="5865767at2759"/>
<evidence type="ECO:0000313" key="3">
    <source>
        <dbReference type="Proteomes" id="UP000481858"/>
    </source>
</evidence>
<dbReference type="EMBL" id="WUBL01000149">
    <property type="protein sequence ID" value="KAF2964478.1"/>
    <property type="molecule type" value="Genomic_DNA"/>
</dbReference>
<accession>A0A7C8ILH9</accession>
<feature type="compositionally biased region" description="Polar residues" evidence="1">
    <location>
        <begin position="273"/>
        <end position="286"/>
    </location>
</feature>
<dbReference type="Proteomes" id="UP000481858">
    <property type="component" value="Unassembled WGS sequence"/>
</dbReference>
<reference evidence="2 3" key="1">
    <citation type="submission" date="2019-12" db="EMBL/GenBank/DDBJ databases">
        <title>Draft genome sequence of the ascomycete Xylaria multiplex DSM 110363.</title>
        <authorList>
            <person name="Buettner E."/>
            <person name="Kellner H."/>
        </authorList>
    </citation>
    <scope>NUCLEOTIDE SEQUENCE [LARGE SCALE GENOMIC DNA]</scope>
    <source>
        <strain evidence="2 3">DSM 110363</strain>
    </source>
</reference>
<gene>
    <name evidence="2" type="ORF">GQX73_g9090</name>
</gene>
<evidence type="ECO:0000313" key="2">
    <source>
        <dbReference type="EMBL" id="KAF2964478.1"/>
    </source>
</evidence>
<feature type="compositionally biased region" description="Polar residues" evidence="1">
    <location>
        <begin position="38"/>
        <end position="53"/>
    </location>
</feature>
<name>A0A7C8ILH9_9PEZI</name>
<feature type="compositionally biased region" description="Acidic residues" evidence="1">
    <location>
        <begin position="287"/>
        <end position="299"/>
    </location>
</feature>
<sequence>MAPNVYLEAAPSRDDGFRRSQKPAKIQSSHSSAEKTTEIFTDSGYSSQSTTPKENPLPRGPLPLSFFKKKRLSVIDVPTGQVTIDAFREIQPYFEKLLLEELRARQMPGTRYKPISTRLAMMGTSESDARPHIVVLCQPEQKKWVQNFVKKEIIVDICRPQGLGVPVFEIIVFGIAPRLRFSKSAIEIVANSEAVLPTAPMNTLCGIPICFQHPNGLRQNATFGGIIKVVTADGSTELLGITAGHALRQRSHDTDKDLFNSRSSKDLHLTTLPPIQNSGLPNNEATQADDIDEEEDSDDELYYPFSSEVPDDVPDNELWDFENSTVLGQLLDISKETMCAASYCYDWALFQPMIYKMNQIPSDPKVPLSICGESPGTTGRRPIIILSREKDCREGWILPEPGRILLDGDNFIDSFMITLNGGLGIFKSFTSISGS</sequence>
<dbReference type="AlphaFoldDB" id="A0A7C8ILH9"/>
<evidence type="ECO:0000256" key="1">
    <source>
        <dbReference type="SAM" id="MobiDB-lite"/>
    </source>
</evidence>
<keyword evidence="3" id="KW-1185">Reference proteome</keyword>
<dbReference type="InParanoid" id="A0A7C8ILH9"/>
<comment type="caution">
    <text evidence="2">The sequence shown here is derived from an EMBL/GenBank/DDBJ whole genome shotgun (WGS) entry which is preliminary data.</text>
</comment>
<feature type="region of interest" description="Disordered" evidence="1">
    <location>
        <begin position="1"/>
        <end position="60"/>
    </location>
</feature>
<protein>
    <submittedName>
        <fullName evidence="2">Uncharacterized protein</fullName>
    </submittedName>
</protein>
<feature type="region of interest" description="Disordered" evidence="1">
    <location>
        <begin position="269"/>
        <end position="299"/>
    </location>
</feature>
<organism evidence="2 3">
    <name type="scientific">Xylaria multiplex</name>
    <dbReference type="NCBI Taxonomy" id="323545"/>
    <lineage>
        <taxon>Eukaryota</taxon>
        <taxon>Fungi</taxon>
        <taxon>Dikarya</taxon>
        <taxon>Ascomycota</taxon>
        <taxon>Pezizomycotina</taxon>
        <taxon>Sordariomycetes</taxon>
        <taxon>Xylariomycetidae</taxon>
        <taxon>Xylariales</taxon>
        <taxon>Xylariaceae</taxon>
        <taxon>Xylaria</taxon>
    </lineage>
</organism>
<proteinExistence type="predicted"/>